<sequence length="343" mass="35449">MKSDPKGWSGWISSGEVRYPCAVRLPHAVWIGGLLVPALLAATGVVVHGGGIERTLHADVRTALGKAGYHGVVSVDGRTVVVTEVAPRSVDAVRAVVSDVSGVGTADVRAAEPEQLLVALRGGEILVSGAVADDAERRALIEAVQADGHRVTAALRQGGLLPIPPAVIGRVVTAALSAKVSDVTTTIHNGQVVVAARVPDEVRATAVRDAVKQAANGLQVTDRIEIGPSTTAGDLNVEALHDSISRLVNGNGAIRFVQGTTAYEGHGPVLIQRVGRMLLVAPRASITLVAHGTDQAMAVKRGEMVRDVLVGQGVAPALIAIETRPAPGGEYDPATRQVDVVVR</sequence>
<keyword evidence="1" id="KW-1133">Transmembrane helix</keyword>
<evidence type="ECO:0000313" key="3">
    <source>
        <dbReference type="Proteomes" id="UP000199503"/>
    </source>
</evidence>
<accession>A0A1H9WB82</accession>
<keyword evidence="1" id="KW-0812">Transmembrane</keyword>
<protein>
    <recommendedName>
        <fullName evidence="4">Peptidoglycan-binding protein ArfA</fullName>
    </recommendedName>
</protein>
<evidence type="ECO:0000313" key="2">
    <source>
        <dbReference type="EMBL" id="SES30927.1"/>
    </source>
</evidence>
<feature type="transmembrane region" description="Helical" evidence="1">
    <location>
        <begin position="28"/>
        <end position="47"/>
    </location>
</feature>
<evidence type="ECO:0008006" key="4">
    <source>
        <dbReference type="Google" id="ProtNLM"/>
    </source>
</evidence>
<organism evidence="2 3">
    <name type="scientific">Lentzea albida</name>
    <dbReference type="NCBI Taxonomy" id="65499"/>
    <lineage>
        <taxon>Bacteria</taxon>
        <taxon>Bacillati</taxon>
        <taxon>Actinomycetota</taxon>
        <taxon>Actinomycetes</taxon>
        <taxon>Pseudonocardiales</taxon>
        <taxon>Pseudonocardiaceae</taxon>
        <taxon>Lentzea</taxon>
    </lineage>
</organism>
<keyword evidence="1" id="KW-0472">Membrane</keyword>
<proteinExistence type="predicted"/>
<dbReference type="EMBL" id="FOFV01000021">
    <property type="protein sequence ID" value="SES30927.1"/>
    <property type="molecule type" value="Genomic_DNA"/>
</dbReference>
<dbReference type="Gene3D" id="3.40.1520.20">
    <property type="match status" value="1"/>
</dbReference>
<evidence type="ECO:0000256" key="1">
    <source>
        <dbReference type="SAM" id="Phobius"/>
    </source>
</evidence>
<gene>
    <name evidence="2" type="ORF">SAMN04488000_121117</name>
</gene>
<keyword evidence="3" id="KW-1185">Reference proteome</keyword>
<dbReference type="Proteomes" id="UP000199503">
    <property type="component" value="Unassembled WGS sequence"/>
</dbReference>
<name>A0A1H9WB82_9PSEU</name>
<dbReference type="AlphaFoldDB" id="A0A1H9WB82"/>
<dbReference type="STRING" id="65499.SAMN04488000_121117"/>
<reference evidence="3" key="1">
    <citation type="submission" date="2016-10" db="EMBL/GenBank/DDBJ databases">
        <authorList>
            <person name="Varghese N."/>
            <person name="Submissions S."/>
        </authorList>
    </citation>
    <scope>NUCLEOTIDE SEQUENCE [LARGE SCALE GENOMIC DNA]</scope>
    <source>
        <strain evidence="3">DSM 44437</strain>
    </source>
</reference>